<dbReference type="GO" id="GO:0009247">
    <property type="term" value="P:glycolipid biosynthetic process"/>
    <property type="evidence" value="ECO:0007669"/>
    <property type="project" value="UniProtKB-ARBA"/>
</dbReference>
<dbReference type="AlphaFoldDB" id="A0AA86IXY8"/>
<dbReference type="PANTHER" id="PTHR30606:SF10">
    <property type="entry name" value="PHOSPHATIDYLINOSITOL MANNOSIDE ACYLTRANSFERASE"/>
    <property type="match status" value="1"/>
</dbReference>
<dbReference type="EMBL" id="AP028947">
    <property type="protein sequence ID" value="BET25293.1"/>
    <property type="molecule type" value="Genomic_DNA"/>
</dbReference>
<dbReference type="Pfam" id="PF03279">
    <property type="entry name" value="Lip_A_acyltrans"/>
    <property type="match status" value="1"/>
</dbReference>
<dbReference type="PIRSF" id="PIRSF026649">
    <property type="entry name" value="MsbB"/>
    <property type="match status" value="1"/>
</dbReference>
<dbReference type="GO" id="GO:0005886">
    <property type="term" value="C:plasma membrane"/>
    <property type="evidence" value="ECO:0007669"/>
    <property type="project" value="UniProtKB-SubCell"/>
</dbReference>
<evidence type="ECO:0000256" key="1">
    <source>
        <dbReference type="ARBA" id="ARBA00004533"/>
    </source>
</evidence>
<dbReference type="GO" id="GO:0016746">
    <property type="term" value="F:acyltransferase activity"/>
    <property type="evidence" value="ECO:0007669"/>
    <property type="project" value="UniProtKB-KW"/>
</dbReference>
<organism evidence="8 9">
    <name type="scientific">Limnobacter thiooxidans</name>
    <dbReference type="NCBI Taxonomy" id="131080"/>
    <lineage>
        <taxon>Bacteria</taxon>
        <taxon>Pseudomonadati</taxon>
        <taxon>Pseudomonadota</taxon>
        <taxon>Betaproteobacteria</taxon>
        <taxon>Burkholderiales</taxon>
        <taxon>Burkholderiaceae</taxon>
        <taxon>Limnobacter</taxon>
    </lineage>
</organism>
<proteinExistence type="predicted"/>
<keyword evidence="7" id="KW-0812">Transmembrane</keyword>
<keyword evidence="4" id="KW-0808">Transferase</keyword>
<comment type="subcellular location">
    <subcellularLocation>
        <location evidence="1">Cell inner membrane</location>
    </subcellularLocation>
</comment>
<evidence type="ECO:0000256" key="2">
    <source>
        <dbReference type="ARBA" id="ARBA00022475"/>
    </source>
</evidence>
<evidence type="ECO:0000256" key="5">
    <source>
        <dbReference type="ARBA" id="ARBA00023136"/>
    </source>
</evidence>
<sequence>MCVKEKRVLVTICTMIKFLFKLFSTFPLPVLHVLGAWLGWTVYGLSASYRRKIDVHSKIACPNDEKLRLRAVYGSVKHAGMALLELPFLWGLSTQKGAAACTEISGWDVMERAHAKGKGVIFLTPHMGSFESAAQIFSTRAPITVLYRPNRNRELQEIIEGSRARDNVALAPTNMSGVKILLKALKRGEAVGMLPDQVPAWGEGVWAHMFGQPAYTMTLPGRLHQATGAAIVLAVGFRKPNGKGFCLELHEGPESLSPDPVQAATQVNAEMEKLILMRPEQYYWGYERYKAPKGLQEGQQ</sequence>
<evidence type="ECO:0000256" key="6">
    <source>
        <dbReference type="ARBA" id="ARBA00023315"/>
    </source>
</evidence>
<dbReference type="PANTHER" id="PTHR30606">
    <property type="entry name" value="LIPID A BIOSYNTHESIS LAUROYL ACYLTRANSFERASE"/>
    <property type="match status" value="1"/>
</dbReference>
<name>A0AA86IXY8_9BURK</name>
<keyword evidence="3" id="KW-0997">Cell inner membrane</keyword>
<keyword evidence="6 8" id="KW-0012">Acyltransferase</keyword>
<evidence type="ECO:0000256" key="7">
    <source>
        <dbReference type="SAM" id="Phobius"/>
    </source>
</evidence>
<gene>
    <name evidence="8" type="ORF">RGQ30_07940</name>
</gene>
<keyword evidence="7" id="KW-1133">Transmembrane helix</keyword>
<dbReference type="InterPro" id="IPR004960">
    <property type="entry name" value="LipA_acyltrans"/>
</dbReference>
<accession>A0AA86IXY8</accession>
<evidence type="ECO:0000256" key="3">
    <source>
        <dbReference type="ARBA" id="ARBA00022519"/>
    </source>
</evidence>
<evidence type="ECO:0000256" key="4">
    <source>
        <dbReference type="ARBA" id="ARBA00022679"/>
    </source>
</evidence>
<dbReference type="CDD" id="cd07984">
    <property type="entry name" value="LPLAT_LABLAT-like"/>
    <property type="match status" value="1"/>
</dbReference>
<dbReference type="KEGG" id="lto:RGQ30_07940"/>
<reference evidence="8 9" key="1">
    <citation type="submission" date="2023-10" db="EMBL/GenBank/DDBJ databases">
        <title>Complete Genome Sequence of Limnobacter thiooxidans CS-K2T, Isolated from freshwater lake sediments in Bavaria, Germany.</title>
        <authorList>
            <person name="Naruki M."/>
            <person name="Watanabe A."/>
            <person name="Warashina T."/>
            <person name="Morita T."/>
            <person name="Arakawa K."/>
        </authorList>
    </citation>
    <scope>NUCLEOTIDE SEQUENCE [LARGE SCALE GENOMIC DNA]</scope>
    <source>
        <strain evidence="8 9">CS-K2</strain>
    </source>
</reference>
<dbReference type="NCBIfam" id="NF006487">
    <property type="entry name" value="PRK08905.1"/>
    <property type="match status" value="1"/>
</dbReference>
<protein>
    <submittedName>
        <fullName evidence="8">Lysophospholipid acyltransferase family protein</fullName>
    </submittedName>
</protein>
<keyword evidence="9" id="KW-1185">Reference proteome</keyword>
<evidence type="ECO:0000313" key="9">
    <source>
        <dbReference type="Proteomes" id="UP001329151"/>
    </source>
</evidence>
<keyword evidence="5 7" id="KW-0472">Membrane</keyword>
<dbReference type="Proteomes" id="UP001329151">
    <property type="component" value="Chromosome"/>
</dbReference>
<keyword evidence="2" id="KW-1003">Cell membrane</keyword>
<evidence type="ECO:0000313" key="8">
    <source>
        <dbReference type="EMBL" id="BET25293.1"/>
    </source>
</evidence>
<feature type="transmembrane region" description="Helical" evidence="7">
    <location>
        <begin position="30"/>
        <end position="49"/>
    </location>
</feature>